<proteinExistence type="inferred from homology"/>
<feature type="compositionally biased region" description="Low complexity" evidence="6">
    <location>
        <begin position="136"/>
        <end position="148"/>
    </location>
</feature>
<evidence type="ECO:0008006" key="10">
    <source>
        <dbReference type="Google" id="ProtNLM"/>
    </source>
</evidence>
<dbReference type="EMBL" id="LNZH02000084">
    <property type="protein sequence ID" value="OCB91513.1"/>
    <property type="molecule type" value="Genomic_DNA"/>
</dbReference>
<evidence type="ECO:0000313" key="9">
    <source>
        <dbReference type="Proteomes" id="UP000757232"/>
    </source>
</evidence>
<feature type="signal peptide" evidence="7">
    <location>
        <begin position="1"/>
        <end position="17"/>
    </location>
</feature>
<reference evidence="8" key="1">
    <citation type="submission" date="2016-06" db="EMBL/GenBank/DDBJ databases">
        <title>Draft Genome sequence of the fungus Inonotus baumii.</title>
        <authorList>
            <person name="Zhu H."/>
            <person name="Lin W."/>
        </authorList>
    </citation>
    <scope>NUCLEOTIDE SEQUENCE</scope>
    <source>
        <strain evidence="8">821</strain>
    </source>
</reference>
<protein>
    <recommendedName>
        <fullName evidence="10">Hydrophobin</fullName>
    </recommendedName>
</protein>
<evidence type="ECO:0000256" key="2">
    <source>
        <dbReference type="ARBA" id="ARBA00010446"/>
    </source>
</evidence>
<evidence type="ECO:0000256" key="6">
    <source>
        <dbReference type="SAM" id="MobiDB-lite"/>
    </source>
</evidence>
<keyword evidence="5" id="KW-1015">Disulfide bond</keyword>
<evidence type="ECO:0000256" key="7">
    <source>
        <dbReference type="SAM" id="SignalP"/>
    </source>
</evidence>
<sequence length="804" mass="87831">MFAKVFTIASLAILAVATPAPVPADSQCNTGSLQCCNSVQEADSQAISGLLSLLGVVVQDVSALVGVTCSPIDVIGVGSSGCDASPVCCTDNSFSGLIALGCVPINFPGNIHDSNSGLVVSYASPEEEKLDAFEFPPSSAAAPTTSSSDVAAKKGRRQTAFYPNMNSSNRLQKPFSRSAAKRESVMALGSIEHLQHYFTKTGIAAKQESLKENKGLVPAIGSSTNRPLRPSLSSIQEFHLPPSPAVPVFTRSPYPSIARTYEVDPENLKPGVVRDLEAVSECWKLSGNDNNLEQGLDVLSALRLTTQLIRSVRNYSVSLPDDSIALQPNKQQFRPNSLQPVPMKRVISNPNGTSDPMARIRRLALDVLTSLRILEESARLPLSDEAYDAQSDRVSSQESRSPEPIQAVLENDELQQQRQRHPQGHDVSFAVSVVTVPGRSEGVPVWDDEEEDDLKSEEGEKRDVWDERLVLGGGWLYRQDIRLTDLKNERKIIEKYLDAVDESLFEGRSSDGSRGWERAARLEREREAKVRRTSLGRHRDDISPMRGHRSVLPGLAEAMNNMVISEETESPEQSASEESIDEDDLPEWAKRDAFPNDPLARAHALLVNLLPLSLLPLLPIPYTSRIELLTALSSGQLLCVAYNAGIRRSRKMWGFINKDAIHDIAALEQKAAADEGGGEAAEKRKTGWTFRRTDNLRLWAAALKLRYLIPLTTPAAALPVPSQSSLSVSSSGQPSTSNDSLATSRPVTPTSPARTQFIPGKGEIPLIGFDAKLVARREEGWDTMLETVVLEWVKAVVDERRSAR</sequence>
<evidence type="ECO:0000256" key="1">
    <source>
        <dbReference type="ARBA" id="ARBA00004191"/>
    </source>
</evidence>
<comment type="caution">
    <text evidence="8">The sequence shown here is derived from an EMBL/GenBank/DDBJ whole genome shotgun (WGS) entry which is preliminary data.</text>
</comment>
<feature type="region of interest" description="Disordered" evidence="6">
    <location>
        <begin position="440"/>
        <end position="459"/>
    </location>
</feature>
<evidence type="ECO:0000256" key="5">
    <source>
        <dbReference type="ARBA" id="ARBA00023157"/>
    </source>
</evidence>
<evidence type="ECO:0000256" key="3">
    <source>
        <dbReference type="ARBA" id="ARBA00022512"/>
    </source>
</evidence>
<dbReference type="Proteomes" id="UP000757232">
    <property type="component" value="Unassembled WGS sequence"/>
</dbReference>
<dbReference type="Pfam" id="PF01185">
    <property type="entry name" value="Hydrophobin"/>
    <property type="match status" value="1"/>
</dbReference>
<organism evidence="8 9">
    <name type="scientific">Sanghuangporus baumii</name>
    <name type="common">Phellinus baumii</name>
    <dbReference type="NCBI Taxonomy" id="108892"/>
    <lineage>
        <taxon>Eukaryota</taxon>
        <taxon>Fungi</taxon>
        <taxon>Dikarya</taxon>
        <taxon>Basidiomycota</taxon>
        <taxon>Agaricomycotina</taxon>
        <taxon>Agaricomycetes</taxon>
        <taxon>Hymenochaetales</taxon>
        <taxon>Hymenochaetaceae</taxon>
        <taxon>Sanghuangporus</taxon>
    </lineage>
</organism>
<feature type="region of interest" description="Disordered" evidence="6">
    <location>
        <begin position="136"/>
        <end position="176"/>
    </location>
</feature>
<keyword evidence="7" id="KW-0732">Signal</keyword>
<evidence type="ECO:0000256" key="4">
    <source>
        <dbReference type="ARBA" id="ARBA00022525"/>
    </source>
</evidence>
<dbReference type="GO" id="GO:0009277">
    <property type="term" value="C:fungal-type cell wall"/>
    <property type="evidence" value="ECO:0007669"/>
    <property type="project" value="InterPro"/>
</dbReference>
<feature type="chain" id="PRO_5040372864" description="Hydrophobin" evidence="7">
    <location>
        <begin position="18"/>
        <end position="804"/>
    </location>
</feature>
<dbReference type="InterPro" id="IPR001338">
    <property type="entry name" value="Class_I_Hydrophobin"/>
</dbReference>
<evidence type="ECO:0000313" key="8">
    <source>
        <dbReference type="EMBL" id="OCB91513.1"/>
    </source>
</evidence>
<dbReference type="AlphaFoldDB" id="A0A9Q5I4H7"/>
<feature type="compositionally biased region" description="Polar residues" evidence="6">
    <location>
        <begin position="738"/>
        <end position="754"/>
    </location>
</feature>
<gene>
    <name evidence="8" type="ORF">A7U60_g1248</name>
</gene>
<keyword evidence="3" id="KW-0134">Cell wall</keyword>
<keyword evidence="4" id="KW-0964">Secreted</keyword>
<dbReference type="OrthoDB" id="2534759at2759"/>
<comment type="subcellular location">
    <subcellularLocation>
        <location evidence="1">Secreted</location>
        <location evidence="1">Cell wall</location>
    </subcellularLocation>
</comment>
<feature type="region of interest" description="Disordered" evidence="6">
    <location>
        <begin position="722"/>
        <end position="759"/>
    </location>
</feature>
<comment type="similarity">
    <text evidence="2">Belongs to the fungal hydrophobin family.</text>
</comment>
<name>A0A9Q5I4H7_SANBA</name>
<dbReference type="PANTHER" id="PTHR38702:SF1">
    <property type="entry name" value="CALPONIN-HOMOLOGY (CH) DOMAIN-CONTAINING PROTEIN"/>
    <property type="match status" value="1"/>
</dbReference>
<dbReference type="GO" id="GO:0005199">
    <property type="term" value="F:structural constituent of cell wall"/>
    <property type="evidence" value="ECO:0007669"/>
    <property type="project" value="InterPro"/>
</dbReference>
<dbReference type="PANTHER" id="PTHR38702">
    <property type="entry name" value="CALPONIN-HOMOLOGY (CH) DOMAIN-CONTAINING PROTEIN"/>
    <property type="match status" value="1"/>
</dbReference>
<feature type="compositionally biased region" description="Low complexity" evidence="6">
    <location>
        <begin position="722"/>
        <end position="737"/>
    </location>
</feature>
<keyword evidence="9" id="KW-1185">Reference proteome</keyword>
<accession>A0A9Q5I4H7</accession>
<dbReference type="SMART" id="SM00075">
    <property type="entry name" value="HYDRO"/>
    <property type="match status" value="1"/>
</dbReference>
<dbReference type="CDD" id="cd23507">
    <property type="entry name" value="hydrophobin_I"/>
    <property type="match status" value="1"/>
</dbReference>
<feature type="compositionally biased region" description="Acidic residues" evidence="6">
    <location>
        <begin position="446"/>
        <end position="455"/>
    </location>
</feature>